<dbReference type="Proteomes" id="UP000033965">
    <property type="component" value="Unassembled WGS sequence"/>
</dbReference>
<dbReference type="GO" id="GO:0016779">
    <property type="term" value="F:nucleotidyltransferase activity"/>
    <property type="evidence" value="ECO:0007669"/>
    <property type="project" value="UniProtKB-KW"/>
</dbReference>
<dbReference type="InterPro" id="IPR001509">
    <property type="entry name" value="Epimerase_deHydtase"/>
</dbReference>
<dbReference type="SUPFAM" id="SSF53756">
    <property type="entry name" value="UDP-Glycosyltransferase/glycogen phosphorylase"/>
    <property type="match status" value="1"/>
</dbReference>
<gene>
    <name evidence="3" type="ORF">UY44_C0005G0021</name>
</gene>
<keyword evidence="3" id="KW-0808">Transferase</keyword>
<keyword evidence="3" id="KW-0548">Nucleotidyltransferase</keyword>
<dbReference type="Gene3D" id="3.40.50.11190">
    <property type="match status" value="1"/>
</dbReference>
<accession>A0A0G1YRZ1</accession>
<dbReference type="EMBL" id="LCPZ01000005">
    <property type="protein sequence ID" value="KKW09104.1"/>
    <property type="molecule type" value="Genomic_DNA"/>
</dbReference>
<name>A0A0G1YRZ1_9BACT</name>
<dbReference type="PANTHER" id="PTHR43000">
    <property type="entry name" value="DTDP-D-GLUCOSE 4,6-DEHYDRATASE-RELATED"/>
    <property type="match status" value="1"/>
</dbReference>
<dbReference type="InterPro" id="IPR036291">
    <property type="entry name" value="NAD(P)-bd_dom_sf"/>
</dbReference>
<evidence type="ECO:0000313" key="4">
    <source>
        <dbReference type="Proteomes" id="UP000033965"/>
    </source>
</evidence>
<comment type="similarity">
    <text evidence="1">Belongs to the NAD(P)-dependent epimerase/dehydratase family.</text>
</comment>
<comment type="caution">
    <text evidence="3">The sequence shown here is derived from an EMBL/GenBank/DDBJ whole genome shotgun (WGS) entry which is preliminary data.</text>
</comment>
<reference evidence="3 4" key="1">
    <citation type="journal article" date="2015" name="Nature">
        <title>rRNA introns, odd ribosomes, and small enigmatic genomes across a large radiation of phyla.</title>
        <authorList>
            <person name="Brown C.T."/>
            <person name="Hug L.A."/>
            <person name="Thomas B.C."/>
            <person name="Sharon I."/>
            <person name="Castelle C.J."/>
            <person name="Singh A."/>
            <person name="Wilkins M.J."/>
            <person name="Williams K.H."/>
            <person name="Banfield J.F."/>
        </authorList>
    </citation>
    <scope>NUCLEOTIDE SEQUENCE [LARGE SCALE GENOMIC DNA]</scope>
</reference>
<evidence type="ECO:0000256" key="1">
    <source>
        <dbReference type="ARBA" id="ARBA00007637"/>
    </source>
</evidence>
<protein>
    <submittedName>
        <fullName evidence="3">Cytidylyltransferase domain protein</fullName>
    </submittedName>
</protein>
<dbReference type="Pfam" id="PF01370">
    <property type="entry name" value="Epimerase"/>
    <property type="match status" value="1"/>
</dbReference>
<dbReference type="AlphaFoldDB" id="A0A0G1YRZ1"/>
<sequence length="609" mass="67555">MMLQKILFRVNASNTIGTGHLLECLWFAKAALKFKKVFCVNDDTSAIQLVKHFGFPVHIITRNKRNNEGAQLNAVIEKEKPDVLLFDIVDINQRSLEAINAQGAKIVVLNALFHPVRADAHAVTVFTPHIQNTQNFGTQCVLLKPAMRAFKAKMPAKTVKNILVMCGGGDAGNFTLKSLAALSRIEGDFGVTVIMGSANKNLRTISKYLKHFSNPHRLYYAIHNEKKLIRLMRNADLALASGGYTVSELMYLGIPTIGLAQNKIEHERIFPIFPHGSFINLGLGRKINEDRLSKIIAQVIDNYPRRFALSTRAARAVDGKGIARLEKLVTDSAKTRILVFGASGNLGRVVVPHLSKKFNIMPLSHAQADIGNPRELKKIISRGDIILNLAGTSTDVKDLKPHMKNNVSAQQKFLHACAHAGVKRIIFLSSLSVYTPLSRPSRETDPRTASNSYTRTKILAENMYATYSRTYHLPVTILRLGSVYGPGAAKGILSDFLRTATREHTIVIPHNPLSRDFLYIDDLISLLEKILWYNGTRFAIFNGASGTKTSLRSVALKVKKYFKKPIRISAKNPPSRPLSTWGDPAKAKLVLGFTAHTTLDQGLKKYLSH</sequence>
<dbReference type="Gene3D" id="3.40.50.2000">
    <property type="entry name" value="Glycogen Phosphorylase B"/>
    <property type="match status" value="1"/>
</dbReference>
<proteinExistence type="inferred from homology"/>
<dbReference type="SUPFAM" id="SSF51735">
    <property type="entry name" value="NAD(P)-binding Rossmann-fold domains"/>
    <property type="match status" value="1"/>
</dbReference>
<evidence type="ECO:0000313" key="3">
    <source>
        <dbReference type="EMBL" id="KKW09104.1"/>
    </source>
</evidence>
<feature type="domain" description="NAD-dependent epimerase/dehydratase" evidence="2">
    <location>
        <begin position="337"/>
        <end position="531"/>
    </location>
</feature>
<evidence type="ECO:0000259" key="2">
    <source>
        <dbReference type="Pfam" id="PF01370"/>
    </source>
</evidence>
<organism evidence="3 4">
    <name type="scientific">Candidatus Kaiserbacteria bacterium GW2011_GWA2_49_19</name>
    <dbReference type="NCBI Taxonomy" id="1618669"/>
    <lineage>
        <taxon>Bacteria</taxon>
        <taxon>Candidatus Kaiseribacteriota</taxon>
    </lineage>
</organism>
<dbReference type="Gene3D" id="3.40.50.720">
    <property type="entry name" value="NAD(P)-binding Rossmann-like Domain"/>
    <property type="match status" value="1"/>
</dbReference>